<dbReference type="EMBL" id="PTRC01000051">
    <property type="protein sequence ID" value="PQA71687.1"/>
    <property type="molecule type" value="Genomic_DNA"/>
</dbReference>
<dbReference type="Proteomes" id="UP000238493">
    <property type="component" value="Unassembled WGS sequence"/>
</dbReference>
<sequence>MMRQSITRYMAEKDAVYGEAFRLWREGKDTLEIGRIMGIAEADAHKLVSTAISHSKRRKATFIPHGELA</sequence>
<dbReference type="AlphaFoldDB" id="A0A2S7IUJ1"/>
<dbReference type="RefSeq" id="WP_104757462.1">
    <property type="nucleotide sequence ID" value="NZ_PTRC01000051.1"/>
</dbReference>
<name>A0A2S7IUJ1_9HYPH</name>
<comment type="caution">
    <text evidence="1">The sequence shown here is derived from an EMBL/GenBank/DDBJ whole genome shotgun (WGS) entry which is preliminary data.</text>
</comment>
<protein>
    <submittedName>
        <fullName evidence="1">Uncharacterized protein</fullName>
    </submittedName>
</protein>
<proteinExistence type="predicted"/>
<evidence type="ECO:0000313" key="2">
    <source>
        <dbReference type="Proteomes" id="UP000238493"/>
    </source>
</evidence>
<organism evidence="1 2">
    <name type="scientific">Brucella oryzae</name>
    <dbReference type="NCBI Taxonomy" id="335286"/>
    <lineage>
        <taxon>Bacteria</taxon>
        <taxon>Pseudomonadati</taxon>
        <taxon>Pseudomonadota</taxon>
        <taxon>Alphaproteobacteria</taxon>
        <taxon>Hyphomicrobiales</taxon>
        <taxon>Brucellaceae</taxon>
        <taxon>Brucella/Ochrobactrum group</taxon>
        <taxon>Brucella</taxon>
    </lineage>
</organism>
<gene>
    <name evidence="1" type="ORF">C3731_20580</name>
</gene>
<accession>A0A2S7IUJ1</accession>
<keyword evidence="2" id="KW-1185">Reference proteome</keyword>
<evidence type="ECO:0000313" key="1">
    <source>
        <dbReference type="EMBL" id="PQA71687.1"/>
    </source>
</evidence>
<dbReference type="OrthoDB" id="8451709at2"/>
<reference evidence="1 2" key="1">
    <citation type="submission" date="2018-02" db="EMBL/GenBank/DDBJ databases">
        <title>Draft genome sequence of Ochrobactrum oryzae found in Brazil.</title>
        <authorList>
            <person name="Cerdeira L."/>
            <person name="Andrade F."/>
            <person name="Zacariotto T."/>
            <person name="Barbosa B."/>
            <person name="Santos S."/>
            <person name="Cassetari V."/>
            <person name="Lincopan N."/>
        </authorList>
    </citation>
    <scope>NUCLEOTIDE SEQUENCE [LARGE SCALE GENOMIC DNA]</scope>
    <source>
        <strain evidence="1 2">OA447</strain>
    </source>
</reference>